<dbReference type="InterPro" id="IPR042199">
    <property type="entry name" value="AsparK_Bifunc_asparK/hSer_DH"/>
</dbReference>
<dbReference type="GO" id="GO:0005524">
    <property type="term" value="F:ATP binding"/>
    <property type="evidence" value="ECO:0007669"/>
    <property type="project" value="UniProtKB-KW"/>
</dbReference>
<dbReference type="SUPFAM" id="SSF55021">
    <property type="entry name" value="ACT-like"/>
    <property type="match status" value="2"/>
</dbReference>
<feature type="binding site" evidence="8">
    <location>
        <position position="114"/>
    </location>
    <ligand>
        <name>substrate</name>
    </ligand>
</feature>
<dbReference type="GO" id="GO:0005829">
    <property type="term" value="C:cytosol"/>
    <property type="evidence" value="ECO:0007669"/>
    <property type="project" value="TreeGrafter"/>
</dbReference>
<evidence type="ECO:0000256" key="8">
    <source>
        <dbReference type="PIRSR" id="PIRSR000726-1"/>
    </source>
</evidence>
<keyword evidence="6 8" id="KW-0067">ATP-binding</keyword>
<feature type="binding site" evidence="8">
    <location>
        <position position="43"/>
    </location>
    <ligand>
        <name>substrate</name>
    </ligand>
</feature>
<sequence length="446" mass="48288">MIVMKFGGSSVANRAQIDKVLDIVRERRERLPIVVSSAHKGITNALVDAARAAAKGELDPEPVIARQRAIAASLECSDELLEPFYGELRALLRGISLVRELTPRVLDYVSSFGERMSVRCLADFFSRSGLPARAYDIWDLGFITDRAFGQARPLPGYQADMRARFEELPTDEIPVVTGFVGKSSDGDITTVGRNGSDLTATLVAAALSVEEVQIWSDTDGILTADPSLVPDARNIPLMHFDEAAELAYFGARMLHPSSLLPAMQSSVPVRVLNTNRPDHPGTVIDDHAHTTEGALTSIAYKERQVAVELRSTRMFGQAGFLAQVFDIMGRHGLVVDVLATSEVSLAMTLTDAAALDRAMPELRTLGECRVVPGKSLVVVVGRSLAERQGLVAEILQVVAATNARVDMVSYALRSINFSMVIDDADVGRVIPMLHKMLLAPARASDA</sequence>
<organism evidence="13 14">
    <name type="scientific">Haliangium ochraceum (strain DSM 14365 / JCM 11303 / SMP-2)</name>
    <dbReference type="NCBI Taxonomy" id="502025"/>
    <lineage>
        <taxon>Bacteria</taxon>
        <taxon>Pseudomonadati</taxon>
        <taxon>Myxococcota</taxon>
        <taxon>Polyangia</taxon>
        <taxon>Haliangiales</taxon>
        <taxon>Kofleriaceae</taxon>
        <taxon>Haliangium</taxon>
    </lineage>
</organism>
<dbReference type="UniPathway" id="UPA00050">
    <property type="reaction ID" value="UER00461"/>
</dbReference>
<feature type="binding site" evidence="8">
    <location>
        <begin position="5"/>
        <end position="8"/>
    </location>
    <ligand>
        <name>ATP</name>
        <dbReference type="ChEBI" id="CHEBI:30616"/>
    </ligand>
</feature>
<dbReference type="UniPathway" id="UPA00034">
    <property type="reaction ID" value="UER00015"/>
</dbReference>
<dbReference type="NCBIfam" id="TIGR00657">
    <property type="entry name" value="asp_kinases"/>
    <property type="match status" value="1"/>
</dbReference>
<keyword evidence="4 8" id="KW-0547">Nucleotide-binding</keyword>
<dbReference type="PANTHER" id="PTHR21499">
    <property type="entry name" value="ASPARTATE KINASE"/>
    <property type="match status" value="1"/>
</dbReference>
<dbReference type="Pfam" id="PF00696">
    <property type="entry name" value="AA_kinase"/>
    <property type="match status" value="1"/>
</dbReference>
<protein>
    <recommendedName>
        <fullName evidence="9">Aspartokinase</fullName>
        <ecNumber evidence="9">2.7.2.4</ecNumber>
    </recommendedName>
</protein>
<dbReference type="InterPro" id="IPR036393">
    <property type="entry name" value="AceGlu_kinase-like_sf"/>
</dbReference>
<evidence type="ECO:0000256" key="4">
    <source>
        <dbReference type="ARBA" id="ARBA00022741"/>
    </source>
</evidence>
<dbReference type="Gene3D" id="1.20.120.1320">
    <property type="entry name" value="Aspartokinase, catalytic domain"/>
    <property type="match status" value="1"/>
</dbReference>
<evidence type="ECO:0000256" key="9">
    <source>
        <dbReference type="RuleBase" id="RU003448"/>
    </source>
</evidence>
<comment type="pathway">
    <text evidence="10">Amino-acid biosynthesis; L-threonine biosynthesis; L-threonine from L-aspartate: step 1/5.</text>
</comment>
<keyword evidence="3 9" id="KW-0808">Transferase</keyword>
<keyword evidence="5 9" id="KW-0418">Kinase</keyword>
<evidence type="ECO:0000259" key="11">
    <source>
        <dbReference type="Pfam" id="PF00696"/>
    </source>
</evidence>
<keyword evidence="10" id="KW-0028">Amino-acid biosynthesis</keyword>
<feature type="domain" description="Aspartokinase ACT" evidence="12">
    <location>
        <begin position="377"/>
        <end position="435"/>
    </location>
</feature>
<dbReference type="Gene3D" id="3.40.1160.10">
    <property type="entry name" value="Acetylglutamate kinase-like"/>
    <property type="match status" value="1"/>
</dbReference>
<reference evidence="13 14" key="1">
    <citation type="journal article" date="2010" name="Stand. Genomic Sci.">
        <title>Complete genome sequence of Haliangium ochraceum type strain (SMP-2).</title>
        <authorList>
            <consortium name="US DOE Joint Genome Institute (JGI-PGF)"/>
            <person name="Ivanova N."/>
            <person name="Daum C."/>
            <person name="Lang E."/>
            <person name="Abt B."/>
            <person name="Kopitz M."/>
            <person name="Saunders E."/>
            <person name="Lapidus A."/>
            <person name="Lucas S."/>
            <person name="Glavina Del Rio T."/>
            <person name="Nolan M."/>
            <person name="Tice H."/>
            <person name="Copeland A."/>
            <person name="Cheng J.F."/>
            <person name="Chen F."/>
            <person name="Bruce D."/>
            <person name="Goodwin L."/>
            <person name="Pitluck S."/>
            <person name="Mavromatis K."/>
            <person name="Pati A."/>
            <person name="Mikhailova N."/>
            <person name="Chen A."/>
            <person name="Palaniappan K."/>
            <person name="Land M."/>
            <person name="Hauser L."/>
            <person name="Chang Y.J."/>
            <person name="Jeffries C.D."/>
            <person name="Detter J.C."/>
            <person name="Brettin T."/>
            <person name="Rohde M."/>
            <person name="Goker M."/>
            <person name="Bristow J."/>
            <person name="Markowitz V."/>
            <person name="Eisen J.A."/>
            <person name="Hugenholtz P."/>
            <person name="Kyrpides N.C."/>
            <person name="Klenk H.P."/>
        </authorList>
    </citation>
    <scope>NUCLEOTIDE SEQUENCE [LARGE SCALE GENOMIC DNA]</scope>
    <source>
        <strain evidence="14">DSM 14365 / CIP 107738 / JCM 11303 / AJ 13395 / SMP-2</strain>
    </source>
</reference>
<dbReference type="SUPFAM" id="SSF53633">
    <property type="entry name" value="Carbamate kinase-like"/>
    <property type="match status" value="1"/>
</dbReference>
<dbReference type="PANTHER" id="PTHR21499:SF59">
    <property type="entry name" value="ASPARTOKINASE"/>
    <property type="match status" value="1"/>
</dbReference>
<dbReference type="eggNOG" id="COG0527">
    <property type="taxonomic scope" value="Bacteria"/>
</dbReference>
<dbReference type="GO" id="GO:0009088">
    <property type="term" value="P:threonine biosynthetic process"/>
    <property type="evidence" value="ECO:0007669"/>
    <property type="project" value="UniProtKB-UniPathway"/>
</dbReference>
<name>D0LQD5_HALO1</name>
<dbReference type="AlphaFoldDB" id="D0LQD5"/>
<proteinExistence type="inferred from homology"/>
<dbReference type="PIRSF" id="PIRSF000726">
    <property type="entry name" value="Asp_kin"/>
    <property type="match status" value="1"/>
</dbReference>
<evidence type="ECO:0000313" key="13">
    <source>
        <dbReference type="EMBL" id="ACY18944.1"/>
    </source>
</evidence>
<dbReference type="Pfam" id="PF22468">
    <property type="entry name" value="ACT_9"/>
    <property type="match status" value="1"/>
</dbReference>
<evidence type="ECO:0000256" key="1">
    <source>
        <dbReference type="ARBA" id="ARBA00004766"/>
    </source>
</evidence>
<dbReference type="EC" id="2.7.2.4" evidence="9"/>
<evidence type="ECO:0000313" key="14">
    <source>
        <dbReference type="Proteomes" id="UP000001880"/>
    </source>
</evidence>
<evidence type="ECO:0000256" key="5">
    <source>
        <dbReference type="ARBA" id="ARBA00022777"/>
    </source>
</evidence>
<gene>
    <name evidence="13" type="ordered locus">Hoch_6475</name>
</gene>
<dbReference type="Proteomes" id="UP000001880">
    <property type="component" value="Chromosome"/>
</dbReference>
<dbReference type="UniPathway" id="UPA00051">
    <property type="reaction ID" value="UER00462"/>
</dbReference>
<comment type="similarity">
    <text evidence="2 9">Belongs to the aspartokinase family.</text>
</comment>
<evidence type="ECO:0000256" key="3">
    <source>
        <dbReference type="ARBA" id="ARBA00022679"/>
    </source>
</evidence>
<comment type="pathway">
    <text evidence="1 10">Amino-acid biosynthesis; L-lysine biosynthesis via DAP pathway; (S)-tetrahydrodipicolinate from L-aspartate: step 1/4.</text>
</comment>
<dbReference type="InterPro" id="IPR001341">
    <property type="entry name" value="Asp_kinase"/>
</dbReference>
<dbReference type="OrthoDB" id="9799110at2"/>
<dbReference type="GO" id="GO:0009090">
    <property type="term" value="P:homoserine biosynthetic process"/>
    <property type="evidence" value="ECO:0007669"/>
    <property type="project" value="TreeGrafter"/>
</dbReference>
<dbReference type="InterPro" id="IPR018042">
    <property type="entry name" value="Aspartate_kinase_CS"/>
</dbReference>
<dbReference type="GO" id="GO:0004072">
    <property type="term" value="F:aspartate kinase activity"/>
    <property type="evidence" value="ECO:0007669"/>
    <property type="project" value="UniProtKB-EC"/>
</dbReference>
<dbReference type="InterPro" id="IPR054352">
    <property type="entry name" value="ACT_Aspartokinase"/>
</dbReference>
<dbReference type="InterPro" id="IPR001048">
    <property type="entry name" value="Asp/Glu/Uridylate_kinase"/>
</dbReference>
<evidence type="ECO:0000256" key="2">
    <source>
        <dbReference type="ARBA" id="ARBA00010122"/>
    </source>
</evidence>
<dbReference type="STRING" id="502025.Hoch_6475"/>
<dbReference type="InterPro" id="IPR045865">
    <property type="entry name" value="ACT-like_dom_sf"/>
</dbReference>
<dbReference type="InterPro" id="IPR005260">
    <property type="entry name" value="Asp_kin_monofn"/>
</dbReference>
<evidence type="ECO:0000256" key="6">
    <source>
        <dbReference type="ARBA" id="ARBA00022840"/>
    </source>
</evidence>
<feature type="domain" description="Aspartate/glutamate/uridylate kinase" evidence="11">
    <location>
        <begin position="1"/>
        <end position="273"/>
    </location>
</feature>
<keyword evidence="14" id="KW-1185">Reference proteome</keyword>
<evidence type="ECO:0000256" key="10">
    <source>
        <dbReference type="RuleBase" id="RU004249"/>
    </source>
</evidence>
<accession>D0LQD5</accession>
<evidence type="ECO:0000259" key="12">
    <source>
        <dbReference type="Pfam" id="PF22468"/>
    </source>
</evidence>
<comment type="catalytic activity">
    <reaction evidence="7 9">
        <text>L-aspartate + ATP = 4-phospho-L-aspartate + ADP</text>
        <dbReference type="Rhea" id="RHEA:23776"/>
        <dbReference type="ChEBI" id="CHEBI:29991"/>
        <dbReference type="ChEBI" id="CHEBI:30616"/>
        <dbReference type="ChEBI" id="CHEBI:57535"/>
        <dbReference type="ChEBI" id="CHEBI:456216"/>
        <dbReference type="EC" id="2.7.2.4"/>
    </reaction>
</comment>
<dbReference type="GO" id="GO:0009089">
    <property type="term" value="P:lysine biosynthetic process via diaminopimelate"/>
    <property type="evidence" value="ECO:0007669"/>
    <property type="project" value="UniProtKB-UniPathway"/>
</dbReference>
<dbReference type="Gene3D" id="3.30.70.260">
    <property type="match status" value="2"/>
</dbReference>
<dbReference type="KEGG" id="hoh:Hoch_6475"/>
<dbReference type="EMBL" id="CP001804">
    <property type="protein sequence ID" value="ACY18944.1"/>
    <property type="molecule type" value="Genomic_DNA"/>
</dbReference>
<comment type="pathway">
    <text evidence="10">Amino-acid biosynthesis; L-methionine biosynthesis via de novo pathway; L-homoserine from L-aspartate: step 1/3.</text>
</comment>
<evidence type="ECO:0000256" key="7">
    <source>
        <dbReference type="ARBA" id="ARBA00047872"/>
    </source>
</evidence>
<dbReference type="RefSeq" id="WP_012831536.1">
    <property type="nucleotide sequence ID" value="NC_013440.1"/>
</dbReference>
<dbReference type="HOGENOM" id="CLU_009116_6_0_7"/>
<dbReference type="PROSITE" id="PS00324">
    <property type="entry name" value="ASPARTOKINASE"/>
    <property type="match status" value="1"/>
</dbReference>